<gene>
    <name evidence="2" type="ORF">MHSWG343_00780</name>
</gene>
<evidence type="ECO:0000313" key="3">
    <source>
        <dbReference type="Proteomes" id="UP000324831"/>
    </source>
</evidence>
<dbReference type="Proteomes" id="UP000324831">
    <property type="component" value="Unassembled WGS sequence"/>
</dbReference>
<comment type="caution">
    <text evidence="2">The sequence shown here is derived from an EMBL/GenBank/DDBJ whole genome shotgun (WGS) entry which is preliminary data.</text>
</comment>
<organism evidence="2 3">
    <name type="scientific">Candidatus Mycoplasma haematohominis</name>
    <dbReference type="NCBI Taxonomy" id="1494318"/>
    <lineage>
        <taxon>Bacteria</taxon>
        <taxon>Bacillati</taxon>
        <taxon>Mycoplasmatota</taxon>
        <taxon>Mollicutes</taxon>
        <taxon>Mycoplasmataceae</taxon>
        <taxon>Mycoplasma</taxon>
    </lineage>
</organism>
<protein>
    <submittedName>
        <fullName evidence="2">Uncharacterized protein</fullName>
    </submittedName>
</protein>
<accession>A0A478FSW3</accession>
<evidence type="ECO:0000313" key="2">
    <source>
        <dbReference type="EMBL" id="GCE63100.1"/>
    </source>
</evidence>
<dbReference type="EMBL" id="BIMN01000001">
    <property type="protein sequence ID" value="GCE63100.1"/>
    <property type="molecule type" value="Genomic_DNA"/>
</dbReference>
<dbReference type="RefSeq" id="WP_216082695.1">
    <property type="nucleotide sequence ID" value="NZ_CACTIB010000004.1"/>
</dbReference>
<dbReference type="AlphaFoldDB" id="A0A478FSW3"/>
<evidence type="ECO:0000256" key="1">
    <source>
        <dbReference type="SAM" id="MobiDB-lite"/>
    </source>
</evidence>
<feature type="compositionally biased region" description="Polar residues" evidence="1">
    <location>
        <begin position="80"/>
        <end position="93"/>
    </location>
</feature>
<reference evidence="2 3" key="1">
    <citation type="submission" date="2019-01" db="EMBL/GenBank/DDBJ databases">
        <title>Draft genome sequences of Candidatus Mycoplasma haemohominis SWG34-3 identified from a patient with pyrexia, anemia and liver dysfunction.</title>
        <authorList>
            <person name="Sekizuka T."/>
            <person name="Hattori N."/>
            <person name="Katano H."/>
            <person name="Takuma T."/>
            <person name="Ito T."/>
            <person name="Arai N."/>
            <person name="Yanai R."/>
            <person name="Ishii S."/>
            <person name="Miura Y."/>
            <person name="Tokunaga T."/>
            <person name="Watanabe H."/>
            <person name="Nomura N."/>
            <person name="Eguchi J."/>
            <person name="Arai T."/>
            <person name="Hasegawa H."/>
            <person name="Nakamaki T."/>
            <person name="Wakita T."/>
            <person name="Niki Y."/>
            <person name="Kuroda M."/>
        </authorList>
    </citation>
    <scope>NUCLEOTIDE SEQUENCE [LARGE SCALE GENOMIC DNA]</scope>
    <source>
        <strain evidence="2">SWG34-3</strain>
    </source>
</reference>
<sequence length="161" mass="17268">MASPAAIGGGILGVGVIGVGTAYAAGAFTSKYVNFQDYVDRNGLVYVGGISDEKSNSIKKLLDEDRTGSSNGYRSKLSGKWSSMNQSDLTGNQPEKPAGEPAELFKSSNTELAKSTEIAKFTKAWCETKKKNKAPAAVGKWTEDTLKKDSDWQTFEKVCLV</sequence>
<feature type="region of interest" description="Disordered" evidence="1">
    <location>
        <begin position="61"/>
        <end position="103"/>
    </location>
</feature>
<proteinExistence type="predicted"/>
<name>A0A478FSW3_9MOLU</name>